<feature type="region of interest" description="Disordered" evidence="1">
    <location>
        <begin position="336"/>
        <end position="359"/>
    </location>
</feature>
<feature type="region of interest" description="Disordered" evidence="1">
    <location>
        <begin position="1"/>
        <end position="21"/>
    </location>
</feature>
<dbReference type="PANTHER" id="PTHR33667:SF7">
    <property type="entry name" value="RIKEN CDNA 1810020O05 GENE"/>
    <property type="match status" value="1"/>
</dbReference>
<evidence type="ECO:0000313" key="4">
    <source>
        <dbReference type="Proteomes" id="UP000694414"/>
    </source>
</evidence>
<feature type="region of interest" description="Disordered" evidence="1">
    <location>
        <begin position="236"/>
        <end position="283"/>
    </location>
</feature>
<evidence type="ECO:0000256" key="1">
    <source>
        <dbReference type="SAM" id="MobiDB-lite"/>
    </source>
</evidence>
<name>A0A8C8Z5G6_PROSS</name>
<feature type="compositionally biased region" description="Basic and acidic residues" evidence="1">
    <location>
        <begin position="336"/>
        <end position="350"/>
    </location>
</feature>
<dbReference type="PANTHER" id="PTHR33667">
    <property type="entry name" value="SI:DKEY-57N24.6"/>
    <property type="match status" value="1"/>
</dbReference>
<feature type="domain" description="DUF4550" evidence="2">
    <location>
        <begin position="117"/>
        <end position="209"/>
    </location>
</feature>
<sequence>MSLKAWQWEDEDRPSLGPISSVNSLYPSPSECDIQECLKATVRAQASDSDFESSSFESSEESGGTLNSDMPQVVPCKFVISLAFPVNMGHKGKRTSLFEKYKKHPKMDNTITKMRHFYHLEYFLLPDDEEPKEVDMVLFPTVAKVFLELGVKTVKPWREGDKLWVSWAQAFTISVTKELLKKINFHKITLRLWNTKDKLSKKARYYRLKTTTHVDDMGSSEEVRRLVTNHRGFSAQGTAKASIVTEEQSHELPPAKHEKPRKPSKPLQGCSHQTEPETPCKNTEEYEKSLKTYDPSTVRWSISRTQGGSLAGATMMEIKELIEQASFSNLTNLLDRKKSQTKGKDLEGKKKIPKRSKKFRADQDMTLAQAGPWKPSVFSLQLAVTPLLAGEQTVVSRGSDKAANILDCLLMLKTDVPIMTEEQKQDLNPLTIKIKCVSCLPAQPVPIQELERLCVPVYCKYKFHKTPVHKTEGQPHAPHVRFQDINVIFLGAMAPGDLREYLEGPPMAVEVHDRDRASEECARKPTLFGDDPLDSHLNGQSLIRRKDTETNPFESHDTLWDPYGVARVSFADLLLGHKYLNLAVPIQACEPQPAHGGGGDGDRARGGRSRRVVAGFRVPTDGAQRGPMPAGHYVEAESVLKVRVDVAVPLSTGAAVADPQPGGTRFGRIVFVFDVAKPALVHGLLQDIAAINADALGLASFPAGSVQQVLSAFKMRVTIRDRPQLDAVTGFHLLDGRVHVLVLEGLADQGLRRLWHSHQSRWVACAERGGYKVLYNSQLLFRHRLYVDLETVLYHVHLFRPVAQLVRHTALYLRKAMPRSAFRAVARIHEICRNSRDLREVIVRDLLPSAAMIKDLSQEFGMPLSQEELADEKLLALPPQPAPNLEDFRSHNSTLTSEILKNIREAYQPGAKPPKPVAKAIKIAAPARQPVCNYSIQALNAAELAKKELYREMAKEPRKRFTYSQNFLSATVEPVDVEEEERKAQRMSRQAWLTASGFQVTGLKSGIGGSHQPGLGLPLLKEPAEEWTENALFANKLRPVLDRDRWGWDRRHLDFELYKKPPPFLELPPRPAPKPATGKAGPFAASCVGAWLSRLRWDAEDGSGLIEGNTDRDSGPVCSFFFF</sequence>
<organism evidence="3 4">
    <name type="scientific">Prolemur simus</name>
    <name type="common">Greater bamboo lemur</name>
    <name type="synonym">Hapalemur simus</name>
    <dbReference type="NCBI Taxonomy" id="1328070"/>
    <lineage>
        <taxon>Eukaryota</taxon>
        <taxon>Metazoa</taxon>
        <taxon>Chordata</taxon>
        <taxon>Craniata</taxon>
        <taxon>Vertebrata</taxon>
        <taxon>Euteleostomi</taxon>
        <taxon>Mammalia</taxon>
        <taxon>Eutheria</taxon>
        <taxon>Euarchontoglires</taxon>
        <taxon>Primates</taxon>
        <taxon>Strepsirrhini</taxon>
        <taxon>Lemuriformes</taxon>
        <taxon>Lemuridae</taxon>
        <taxon>Prolemur</taxon>
    </lineage>
</organism>
<protein>
    <submittedName>
        <fullName evidence="3">Cilia and flagella associated protein 92 (putative)</fullName>
    </submittedName>
</protein>
<dbReference type="Proteomes" id="UP000694414">
    <property type="component" value="Unplaced"/>
</dbReference>
<dbReference type="AlphaFoldDB" id="A0A8C8Z5G6"/>
<dbReference type="Pfam" id="PF15084">
    <property type="entry name" value="DUF4550"/>
    <property type="match status" value="1"/>
</dbReference>
<reference evidence="3" key="1">
    <citation type="submission" date="2025-08" db="UniProtKB">
        <authorList>
            <consortium name="Ensembl"/>
        </authorList>
    </citation>
    <scope>IDENTIFICATION</scope>
</reference>
<dbReference type="InterPro" id="IPR027876">
    <property type="entry name" value="DUF4550"/>
</dbReference>
<reference evidence="3" key="2">
    <citation type="submission" date="2025-09" db="UniProtKB">
        <authorList>
            <consortium name="Ensembl"/>
        </authorList>
    </citation>
    <scope>IDENTIFICATION</scope>
</reference>
<keyword evidence="4" id="KW-1185">Reference proteome</keyword>
<dbReference type="Ensembl" id="ENSPSMT00000014358.1">
    <property type="protein sequence ID" value="ENSPSMP00000012311.1"/>
    <property type="gene ID" value="ENSPSMG00000008877.1"/>
</dbReference>
<accession>A0A8C8Z5G6</accession>
<evidence type="ECO:0000313" key="3">
    <source>
        <dbReference type="Ensembl" id="ENSPSMP00000012311.1"/>
    </source>
</evidence>
<dbReference type="GeneTree" id="ENSGT00390000008330"/>
<proteinExistence type="predicted"/>
<gene>
    <name evidence="3" type="primary">CFAP92</name>
</gene>
<feature type="compositionally biased region" description="Basic and acidic residues" evidence="1">
    <location>
        <begin position="247"/>
        <end position="257"/>
    </location>
</feature>
<evidence type="ECO:0000259" key="2">
    <source>
        <dbReference type="Pfam" id="PF15084"/>
    </source>
</evidence>